<gene>
    <name evidence="2" type="ORF">FKW44_003982</name>
</gene>
<feature type="compositionally biased region" description="Low complexity" evidence="1">
    <location>
        <begin position="39"/>
        <end position="51"/>
    </location>
</feature>
<evidence type="ECO:0000256" key="1">
    <source>
        <dbReference type="SAM" id="MobiDB-lite"/>
    </source>
</evidence>
<dbReference type="Proteomes" id="UP000595437">
    <property type="component" value="Chromosome 3"/>
</dbReference>
<evidence type="ECO:0000313" key="3">
    <source>
        <dbReference type="Proteomes" id="UP000595437"/>
    </source>
</evidence>
<proteinExistence type="predicted"/>
<sequence length="103" mass="11061">MLVRGGMMSPEVLRGGNCSNAMHRSLFLSPIMSNTQKSLHFSSLESSLSSSPAVEEGSPFKKPLRKRRRSSGGGDSLQRPLGPRRKGRDSPLIGILFGAHAGL</sequence>
<name>A0A7T8KAC0_CALRO</name>
<accession>A0A7T8KAC0</accession>
<protein>
    <submittedName>
        <fullName evidence="2">Uncharacterized protein</fullName>
    </submittedName>
</protein>
<keyword evidence="3" id="KW-1185">Reference proteome</keyword>
<organism evidence="2 3">
    <name type="scientific">Caligus rogercresseyi</name>
    <name type="common">Sea louse</name>
    <dbReference type="NCBI Taxonomy" id="217165"/>
    <lineage>
        <taxon>Eukaryota</taxon>
        <taxon>Metazoa</taxon>
        <taxon>Ecdysozoa</taxon>
        <taxon>Arthropoda</taxon>
        <taxon>Crustacea</taxon>
        <taxon>Multicrustacea</taxon>
        <taxon>Hexanauplia</taxon>
        <taxon>Copepoda</taxon>
        <taxon>Siphonostomatoida</taxon>
        <taxon>Caligidae</taxon>
        <taxon>Caligus</taxon>
    </lineage>
</organism>
<feature type="region of interest" description="Disordered" evidence="1">
    <location>
        <begin position="39"/>
        <end position="91"/>
    </location>
</feature>
<dbReference type="EMBL" id="CP045892">
    <property type="protein sequence ID" value="QQP51998.1"/>
    <property type="molecule type" value="Genomic_DNA"/>
</dbReference>
<reference evidence="3" key="1">
    <citation type="submission" date="2021-01" db="EMBL/GenBank/DDBJ databases">
        <title>Caligus Genome Assembly.</title>
        <authorList>
            <person name="Gallardo-Escarate C."/>
        </authorList>
    </citation>
    <scope>NUCLEOTIDE SEQUENCE [LARGE SCALE GENOMIC DNA]</scope>
</reference>
<dbReference type="AlphaFoldDB" id="A0A7T8KAC0"/>
<evidence type="ECO:0000313" key="2">
    <source>
        <dbReference type="EMBL" id="QQP51998.1"/>
    </source>
</evidence>